<sequence length="120" mass="13697">MAKIVVLEIGRPIVEEVKQQLGEPFKVISYPRPIIEAEYPQILREAYKAIREASRGGEEVILVLSGPLALAFQLGQLVGLSHFKIHVYQFSMGRYREVPPVTRDVMFSEEDSKWRTAIQI</sequence>
<evidence type="ECO:0000313" key="2">
    <source>
        <dbReference type="EMBL" id="HGM07065.1"/>
    </source>
</evidence>
<comment type="caution">
    <text evidence="2">The sequence shown here is derived from an EMBL/GenBank/DDBJ whole genome shotgun (WGS) entry which is preliminary data.</text>
</comment>
<dbReference type="EMBL" id="DTCA01000050">
    <property type="protein sequence ID" value="HGM07065.1"/>
    <property type="molecule type" value="Genomic_DNA"/>
</dbReference>
<dbReference type="InterPro" id="IPR040836">
    <property type="entry name" value="SAVED"/>
</dbReference>
<proteinExistence type="predicted"/>
<feature type="domain" description="SMODS-associated and fused to various effectors" evidence="1">
    <location>
        <begin position="41"/>
        <end position="95"/>
    </location>
</feature>
<organism evidence="2">
    <name type="scientific">Ignisphaera aggregans</name>
    <dbReference type="NCBI Taxonomy" id="334771"/>
    <lineage>
        <taxon>Archaea</taxon>
        <taxon>Thermoproteota</taxon>
        <taxon>Thermoprotei</taxon>
        <taxon>Desulfurococcales</taxon>
        <taxon>Desulfurococcaceae</taxon>
        <taxon>Ignisphaera</taxon>
    </lineage>
</organism>
<name>A0A7C4GYV6_9CREN</name>
<accession>A0A7C4GYV6</accession>
<dbReference type="Pfam" id="PF18145">
    <property type="entry name" value="SAVED"/>
    <property type="match status" value="1"/>
</dbReference>
<reference evidence="2" key="1">
    <citation type="journal article" date="2020" name="mSystems">
        <title>Genome- and Community-Level Interaction Insights into Carbon Utilization and Element Cycling Functions of Hydrothermarchaeota in Hydrothermal Sediment.</title>
        <authorList>
            <person name="Zhou Z."/>
            <person name="Liu Y."/>
            <person name="Xu W."/>
            <person name="Pan J."/>
            <person name="Luo Z.H."/>
            <person name="Li M."/>
        </authorList>
    </citation>
    <scope>NUCLEOTIDE SEQUENCE [LARGE SCALE GENOMIC DNA]</scope>
    <source>
        <strain evidence="2">SpSt-658</strain>
    </source>
</reference>
<gene>
    <name evidence="2" type="ORF">ENU31_01455</name>
</gene>
<dbReference type="AlphaFoldDB" id="A0A7C4GYV6"/>
<evidence type="ECO:0000259" key="1">
    <source>
        <dbReference type="Pfam" id="PF18145"/>
    </source>
</evidence>
<protein>
    <recommendedName>
        <fullName evidence="1">SMODS-associated and fused to various effectors domain-containing protein</fullName>
    </recommendedName>
</protein>